<name>A0ACB8MBV1_CITSI</name>
<comment type="caution">
    <text evidence="1">The sequence shown here is derived from an EMBL/GenBank/DDBJ whole genome shotgun (WGS) entry which is preliminary data.</text>
</comment>
<accession>A0ACB8MBV1</accession>
<dbReference type="EMBL" id="CM039172">
    <property type="protein sequence ID" value="KAH9783362.1"/>
    <property type="molecule type" value="Genomic_DNA"/>
</dbReference>
<evidence type="ECO:0000313" key="1">
    <source>
        <dbReference type="EMBL" id="KAH9783362.1"/>
    </source>
</evidence>
<dbReference type="Proteomes" id="UP000829398">
    <property type="component" value="Chromosome 3"/>
</dbReference>
<organism evidence="1 2">
    <name type="scientific">Citrus sinensis</name>
    <name type="common">Sweet orange</name>
    <name type="synonym">Citrus aurantium var. sinensis</name>
    <dbReference type="NCBI Taxonomy" id="2711"/>
    <lineage>
        <taxon>Eukaryota</taxon>
        <taxon>Viridiplantae</taxon>
        <taxon>Streptophyta</taxon>
        <taxon>Embryophyta</taxon>
        <taxon>Tracheophyta</taxon>
        <taxon>Spermatophyta</taxon>
        <taxon>Magnoliopsida</taxon>
        <taxon>eudicotyledons</taxon>
        <taxon>Gunneridae</taxon>
        <taxon>Pentapetalae</taxon>
        <taxon>rosids</taxon>
        <taxon>malvids</taxon>
        <taxon>Sapindales</taxon>
        <taxon>Rutaceae</taxon>
        <taxon>Aurantioideae</taxon>
        <taxon>Citrus</taxon>
    </lineage>
</organism>
<protein>
    <submittedName>
        <fullName evidence="1">Uncharacterized protein</fullName>
    </submittedName>
</protein>
<evidence type="ECO:0000313" key="2">
    <source>
        <dbReference type="Proteomes" id="UP000829398"/>
    </source>
</evidence>
<reference evidence="2" key="1">
    <citation type="journal article" date="2023" name="Hortic. Res.">
        <title>A chromosome-level phased genome enabling allele-level studies in sweet orange: a case study on citrus Huanglongbing tolerance.</title>
        <authorList>
            <person name="Wu B."/>
            <person name="Yu Q."/>
            <person name="Deng Z."/>
            <person name="Duan Y."/>
            <person name="Luo F."/>
            <person name="Gmitter F. Jr."/>
        </authorList>
    </citation>
    <scope>NUCLEOTIDE SEQUENCE [LARGE SCALE GENOMIC DNA]</scope>
    <source>
        <strain evidence="2">cv. Valencia</strain>
    </source>
</reference>
<sequence length="1073" mass="122309">MRKDGSVIFQFDPEIEWTIRRLRREQRNSKTISDMNNLQVEGNLNPNRPLQPANIQEEQNEHANRRQPGNNNIIYMADDRDRSIRDYAVLTPQVVYPGIIRPEVDAANFELKPVMFQMLQTVGQFNGLPNEDPHLHLKLFLEVSDAFKIAGATQDALRLRLFPYSLRDRARAWLNLLPSDCITTWNELVDKFLMKYFSPIKNAKLRNEITSFHQIEDESLYEAWERFKELLRRCSHHGIPCCIQLETFYNGLNSSTRLMVDASANGALLSKSYTEAYEILERIANNNYQWPSARQPVAEGSAGVHNIDAITALSAQVTSLTNMVKAMAAAPATVKQVTELSCVYCGEDHDFDNCPGNPASVNYVGNFNRQPHNNPYSKTYNPDWKQHPNFSWSNQNRNAPALNGLSRNTQPQPPGFHQQSQGQKHISQDPITSLEVLIKEYIAKNEAIVQSQAVSLRNLENQMGQLAIAMSSKTQGCLPSNTEDPRRESKEHCKVISLRSGKHVDTSVEVTKNGMECNSAQKPTQNGSLLQQTPHQDSDARESATATGKEIQPDLAEKEVTTPTCTNLDKQRWVTPESNQQFRHPPPFPQRFQKQKQDKQFSKFLEVLKQLHINIPFVEALEQMPNYLGVGECRPTTVTLQLADKSHAYSEGKIEDVLVKVDKFIFPVDFIVLDFEADKEVPIILGRPFLATGKTLIDVQKGELTMRVNDQQVTLNVLEAMRNPDEIEDCNFLSVVDLVVADRMDKCCSNVLNKVTTFEEVEEEDVAAIQTDWMDKQQSNRHTRVIEHLNLSDREIAIAPEDQEKTTYTCPYGTFAFRRMPFGLCNAPATFQRCMMSIFSYMVEQTLEVFMDDFLVFRETYSNCLHNLEEILKRCEMTNLVLNWEKCHFMVQKGIVLGHKISKNGIEVDKAKIEVIDKLPPPASVKGIRSFLGHAGFYRRFIKYFSEVSKPLCSLLEHDKPFYFDKECLQAFEELKKALITAPVVISLDWNLPFELMCDASDHSVGAVLGQRKNKVFHSIYYASKTFTPTQINYTTTEKELLAVVFVFDKFRAYLGGVVQILMNSQAHESIVV</sequence>
<keyword evidence="2" id="KW-1185">Reference proteome</keyword>
<gene>
    <name evidence="1" type="ORF">KPL71_009280</name>
</gene>
<proteinExistence type="predicted"/>